<keyword evidence="3" id="KW-1185">Reference proteome</keyword>
<dbReference type="PANTHER" id="PTHR33116">
    <property type="entry name" value="REVERSE TRANSCRIPTASE ZINC-BINDING DOMAIN-CONTAINING PROTEIN-RELATED-RELATED"/>
    <property type="match status" value="1"/>
</dbReference>
<feature type="domain" description="Reverse transcriptase" evidence="1">
    <location>
        <begin position="1"/>
        <end position="126"/>
    </location>
</feature>
<organism evidence="2 3">
    <name type="scientific">Tanacetum coccineum</name>
    <dbReference type="NCBI Taxonomy" id="301880"/>
    <lineage>
        <taxon>Eukaryota</taxon>
        <taxon>Viridiplantae</taxon>
        <taxon>Streptophyta</taxon>
        <taxon>Embryophyta</taxon>
        <taxon>Tracheophyta</taxon>
        <taxon>Spermatophyta</taxon>
        <taxon>Magnoliopsida</taxon>
        <taxon>eudicotyledons</taxon>
        <taxon>Gunneridae</taxon>
        <taxon>Pentapetalae</taxon>
        <taxon>asterids</taxon>
        <taxon>campanulids</taxon>
        <taxon>Asterales</taxon>
        <taxon>Asteraceae</taxon>
        <taxon>Asteroideae</taxon>
        <taxon>Anthemideae</taxon>
        <taxon>Anthemidinae</taxon>
        <taxon>Tanacetum</taxon>
    </lineage>
</organism>
<accession>A0ABQ5B1R0</accession>
<dbReference type="InterPro" id="IPR043502">
    <property type="entry name" value="DNA/RNA_pol_sf"/>
</dbReference>
<proteinExistence type="predicted"/>
<dbReference type="Proteomes" id="UP001151760">
    <property type="component" value="Unassembled WGS sequence"/>
</dbReference>
<name>A0ABQ5B1R0_9ASTR</name>
<evidence type="ECO:0000259" key="1">
    <source>
        <dbReference type="PROSITE" id="PS50878"/>
    </source>
</evidence>
<evidence type="ECO:0000313" key="3">
    <source>
        <dbReference type="Proteomes" id="UP001151760"/>
    </source>
</evidence>
<dbReference type="SUPFAM" id="SSF56672">
    <property type="entry name" value="DNA/RNA polymerases"/>
    <property type="match status" value="1"/>
</dbReference>
<sequence>MERGLRQGDPLSSFLFLIVAEALQVMIIEACNKGIFKALLLGRCSSNISLLQLADDALFFGEWSKSNVRHLIHILDCFHDVSGLKINLDKSRLFGIGVSPEEVSSIARSVNCSHGSLPFIYLGLPVGRSMKKSTLEMKWSTNLLEEPHVKDATLDTGQILLEDALIRAECVDLIPRLLSVYSNKWYQELGFEGSLDSSSTNVRSSSAIKFWAAMRVLGFEGLSKLGCSSQAFFKVRIKALLEQQGLAAGGITCSHNCGIPDNVIRKKIPKHWILCLFGDWVLTGGLQGDDYNGVVKKDSDTYRLLDTAIRLENGLLATLNSRELQKMTEAKGDGGEGLYVRRRSGQRDMEQGGSYHITYMIDYLVDLEEYDGGNILIGDGRDAVYGETCKVQVQMRDGSSFVLEHRNMRQLITIYPGCEWSGCAGIH</sequence>
<protein>
    <submittedName>
        <fullName evidence="2">Arginine repressor C-terminal-like domain-containing protein</fullName>
    </submittedName>
</protein>
<gene>
    <name evidence="2" type="ORF">Tco_0843272</name>
</gene>
<dbReference type="EMBL" id="BQNB010012859">
    <property type="protein sequence ID" value="GJT08810.1"/>
    <property type="molecule type" value="Genomic_DNA"/>
</dbReference>
<dbReference type="InterPro" id="IPR000477">
    <property type="entry name" value="RT_dom"/>
</dbReference>
<comment type="caution">
    <text evidence="2">The sequence shown here is derived from an EMBL/GenBank/DDBJ whole genome shotgun (WGS) entry which is preliminary data.</text>
</comment>
<dbReference type="PANTHER" id="PTHR33116:SF79">
    <property type="entry name" value="REVERSE TRANSCRIPTASE DOMAIN, ZINC FINGER, CCHC-TYPE-RELATED"/>
    <property type="match status" value="1"/>
</dbReference>
<reference evidence="2" key="2">
    <citation type="submission" date="2022-01" db="EMBL/GenBank/DDBJ databases">
        <authorList>
            <person name="Yamashiro T."/>
            <person name="Shiraishi A."/>
            <person name="Satake H."/>
            <person name="Nakayama K."/>
        </authorList>
    </citation>
    <scope>NUCLEOTIDE SEQUENCE</scope>
</reference>
<dbReference type="PROSITE" id="PS50878">
    <property type="entry name" value="RT_POL"/>
    <property type="match status" value="1"/>
</dbReference>
<evidence type="ECO:0000313" key="2">
    <source>
        <dbReference type="EMBL" id="GJT08810.1"/>
    </source>
</evidence>
<reference evidence="2" key="1">
    <citation type="journal article" date="2022" name="Int. J. Mol. Sci.">
        <title>Draft Genome of Tanacetum Coccineum: Genomic Comparison of Closely Related Tanacetum-Family Plants.</title>
        <authorList>
            <person name="Yamashiro T."/>
            <person name="Shiraishi A."/>
            <person name="Nakayama K."/>
            <person name="Satake H."/>
        </authorList>
    </citation>
    <scope>NUCLEOTIDE SEQUENCE</scope>
</reference>